<proteinExistence type="predicted"/>
<keyword evidence="2" id="KW-1185">Reference proteome</keyword>
<name>L0D9Y4_SINAD</name>
<accession>L0D9Y4</accession>
<dbReference type="HOGENOM" id="CLU_3358517_0_0_0"/>
<evidence type="ECO:0000313" key="1">
    <source>
        <dbReference type="EMBL" id="AGA25648.1"/>
    </source>
</evidence>
<reference evidence="1 2" key="1">
    <citation type="submission" date="2012-02" db="EMBL/GenBank/DDBJ databases">
        <title>Complete sequence of chromosome of Singulisphaera acidiphila DSM 18658.</title>
        <authorList>
            <consortium name="US DOE Joint Genome Institute (JGI-PGF)"/>
            <person name="Lucas S."/>
            <person name="Copeland A."/>
            <person name="Lapidus A."/>
            <person name="Glavina del Rio T."/>
            <person name="Dalin E."/>
            <person name="Tice H."/>
            <person name="Bruce D."/>
            <person name="Goodwin L."/>
            <person name="Pitluck S."/>
            <person name="Peters L."/>
            <person name="Ovchinnikova G."/>
            <person name="Chertkov O."/>
            <person name="Kyrpides N."/>
            <person name="Mavromatis K."/>
            <person name="Ivanova N."/>
            <person name="Brettin T."/>
            <person name="Detter J.C."/>
            <person name="Han C."/>
            <person name="Larimer F."/>
            <person name="Land M."/>
            <person name="Hauser L."/>
            <person name="Markowitz V."/>
            <person name="Cheng J.-F."/>
            <person name="Hugenholtz P."/>
            <person name="Woyke T."/>
            <person name="Wu D."/>
            <person name="Tindall B."/>
            <person name="Pomrenke H."/>
            <person name="Brambilla E."/>
            <person name="Klenk H.-P."/>
            <person name="Eisen J.A."/>
        </authorList>
    </citation>
    <scope>NUCLEOTIDE SEQUENCE [LARGE SCALE GENOMIC DNA]</scope>
    <source>
        <strain evidence="2">ATCC BAA-1392 / DSM 18658 / VKM B-2454 / MOB10</strain>
    </source>
</reference>
<dbReference type="Proteomes" id="UP000010798">
    <property type="component" value="Chromosome"/>
</dbReference>
<dbReference type="STRING" id="886293.Sinac_1259"/>
<dbReference type="AlphaFoldDB" id="L0D9Y4"/>
<gene>
    <name evidence="1" type="ordered locus">Sinac_1259</name>
</gene>
<organism evidence="1 2">
    <name type="scientific">Singulisphaera acidiphila (strain ATCC BAA-1392 / DSM 18658 / VKM B-2454 / MOB10)</name>
    <dbReference type="NCBI Taxonomy" id="886293"/>
    <lineage>
        <taxon>Bacteria</taxon>
        <taxon>Pseudomonadati</taxon>
        <taxon>Planctomycetota</taxon>
        <taxon>Planctomycetia</taxon>
        <taxon>Isosphaerales</taxon>
        <taxon>Isosphaeraceae</taxon>
        <taxon>Singulisphaera</taxon>
    </lineage>
</organism>
<evidence type="ECO:0000313" key="2">
    <source>
        <dbReference type="Proteomes" id="UP000010798"/>
    </source>
</evidence>
<dbReference type="EMBL" id="CP003364">
    <property type="protein sequence ID" value="AGA25648.1"/>
    <property type="molecule type" value="Genomic_DNA"/>
</dbReference>
<sequence>MLMQRITYQGIEPTFYDLEAFPIAPSFSMTIEPRTS</sequence>
<dbReference type="KEGG" id="saci:Sinac_1259"/>
<protein>
    <submittedName>
        <fullName evidence="1">Uncharacterized protein</fullName>
    </submittedName>
</protein>